<dbReference type="OrthoDB" id="9797826at2"/>
<dbReference type="CDD" id="cd04301">
    <property type="entry name" value="NAT_SF"/>
    <property type="match status" value="1"/>
</dbReference>
<evidence type="ECO:0000259" key="3">
    <source>
        <dbReference type="PROSITE" id="PS51186"/>
    </source>
</evidence>
<keyword evidence="2" id="KW-0012">Acyltransferase</keyword>
<dbReference type="PANTHER" id="PTHR43877">
    <property type="entry name" value="AMINOALKYLPHOSPHONATE N-ACETYLTRANSFERASE-RELATED-RELATED"/>
    <property type="match status" value="1"/>
</dbReference>
<proteinExistence type="predicted"/>
<dbReference type="Pfam" id="PF00583">
    <property type="entry name" value="Acetyltransf_1"/>
    <property type="match status" value="1"/>
</dbReference>
<gene>
    <name evidence="4" type="ORF">SAMN04488025_102173</name>
</gene>
<accession>A0A1I2KT46</accession>
<dbReference type="Proteomes" id="UP000198661">
    <property type="component" value="Unassembled WGS sequence"/>
</dbReference>
<dbReference type="SUPFAM" id="SSF55729">
    <property type="entry name" value="Acyl-CoA N-acyltransferases (Nat)"/>
    <property type="match status" value="1"/>
</dbReference>
<dbReference type="RefSeq" id="WP_092035605.1">
    <property type="nucleotide sequence ID" value="NZ_FOOK01000002.1"/>
</dbReference>
<dbReference type="InterPro" id="IPR000182">
    <property type="entry name" value="GNAT_dom"/>
</dbReference>
<dbReference type="Gene3D" id="3.40.630.30">
    <property type="match status" value="1"/>
</dbReference>
<protein>
    <submittedName>
        <fullName evidence="4">Acetyltransferase (GNAT) domain-containing protein</fullName>
    </submittedName>
</protein>
<dbReference type="AlphaFoldDB" id="A0A1I2KT46"/>
<sequence length="146" mass="16366">MLTVREFTLQDVEAAAELMAHLGYPASAGSMIRRMERICSDPGYRTWVAEYQGRVVGLVGARRVILYESDHIAVQIAALVTDPRYRGRGIGRALLGQAETWAEQAGAAQIYLTSGNRPERREAHRFYKRAGYEITGFRFSKSLGQK</sequence>
<evidence type="ECO:0000313" key="5">
    <source>
        <dbReference type="Proteomes" id="UP000198661"/>
    </source>
</evidence>
<evidence type="ECO:0000313" key="4">
    <source>
        <dbReference type="EMBL" id="SFF68367.1"/>
    </source>
</evidence>
<dbReference type="STRING" id="201973.SAMN04488025_102173"/>
<evidence type="ECO:0000256" key="1">
    <source>
        <dbReference type="ARBA" id="ARBA00022679"/>
    </source>
</evidence>
<dbReference type="InterPro" id="IPR050832">
    <property type="entry name" value="Bact_Acetyltransf"/>
</dbReference>
<feature type="domain" description="N-acetyltransferase" evidence="3">
    <location>
        <begin position="2"/>
        <end position="146"/>
    </location>
</feature>
<organism evidence="4 5">
    <name type="scientific">Planifilum fulgidum</name>
    <dbReference type="NCBI Taxonomy" id="201973"/>
    <lineage>
        <taxon>Bacteria</taxon>
        <taxon>Bacillati</taxon>
        <taxon>Bacillota</taxon>
        <taxon>Bacilli</taxon>
        <taxon>Bacillales</taxon>
        <taxon>Thermoactinomycetaceae</taxon>
        <taxon>Planifilum</taxon>
    </lineage>
</organism>
<dbReference type="PROSITE" id="PS51186">
    <property type="entry name" value="GNAT"/>
    <property type="match status" value="1"/>
</dbReference>
<name>A0A1I2KT46_9BACL</name>
<dbReference type="InterPro" id="IPR016181">
    <property type="entry name" value="Acyl_CoA_acyltransferase"/>
</dbReference>
<dbReference type="GO" id="GO:0016747">
    <property type="term" value="F:acyltransferase activity, transferring groups other than amino-acyl groups"/>
    <property type="evidence" value="ECO:0007669"/>
    <property type="project" value="InterPro"/>
</dbReference>
<keyword evidence="1 4" id="KW-0808">Transferase</keyword>
<keyword evidence="5" id="KW-1185">Reference proteome</keyword>
<evidence type="ECO:0000256" key="2">
    <source>
        <dbReference type="ARBA" id="ARBA00023315"/>
    </source>
</evidence>
<dbReference type="EMBL" id="FOOK01000002">
    <property type="protein sequence ID" value="SFF68367.1"/>
    <property type="molecule type" value="Genomic_DNA"/>
</dbReference>
<reference evidence="4 5" key="1">
    <citation type="submission" date="2016-10" db="EMBL/GenBank/DDBJ databases">
        <authorList>
            <person name="de Groot N.N."/>
        </authorList>
    </citation>
    <scope>NUCLEOTIDE SEQUENCE [LARGE SCALE GENOMIC DNA]</scope>
    <source>
        <strain evidence="4 5">DSM 44945</strain>
    </source>
</reference>